<dbReference type="Gene3D" id="4.10.240.10">
    <property type="entry name" value="Zn(2)-C6 fungal-type DNA-binding domain"/>
    <property type="match status" value="2"/>
</dbReference>
<evidence type="ECO:0000259" key="7">
    <source>
        <dbReference type="PROSITE" id="PS50048"/>
    </source>
</evidence>
<name>A0AAE0IPQ9_9PEZI</name>
<evidence type="ECO:0000256" key="4">
    <source>
        <dbReference type="ARBA" id="ARBA00023163"/>
    </source>
</evidence>
<keyword evidence="5" id="KW-0539">Nucleus</keyword>
<dbReference type="SMART" id="SM00906">
    <property type="entry name" value="Fungal_trans"/>
    <property type="match status" value="1"/>
</dbReference>
<evidence type="ECO:0000256" key="3">
    <source>
        <dbReference type="ARBA" id="ARBA00023015"/>
    </source>
</evidence>
<evidence type="ECO:0000256" key="2">
    <source>
        <dbReference type="ARBA" id="ARBA00022723"/>
    </source>
</evidence>
<organism evidence="8 9">
    <name type="scientific">Cercophora scortea</name>
    <dbReference type="NCBI Taxonomy" id="314031"/>
    <lineage>
        <taxon>Eukaryota</taxon>
        <taxon>Fungi</taxon>
        <taxon>Dikarya</taxon>
        <taxon>Ascomycota</taxon>
        <taxon>Pezizomycotina</taxon>
        <taxon>Sordariomycetes</taxon>
        <taxon>Sordariomycetidae</taxon>
        <taxon>Sordariales</taxon>
        <taxon>Lasiosphaeriaceae</taxon>
        <taxon>Cercophora</taxon>
    </lineage>
</organism>
<keyword evidence="3" id="KW-0805">Transcription regulation</keyword>
<dbReference type="PANTHER" id="PTHR47338">
    <property type="entry name" value="ZN(II)2CYS6 TRANSCRIPTION FACTOR (EUROFUNG)-RELATED"/>
    <property type="match status" value="1"/>
</dbReference>
<keyword evidence="2" id="KW-0479">Metal-binding</keyword>
<dbReference type="GO" id="GO:0005634">
    <property type="term" value="C:nucleus"/>
    <property type="evidence" value="ECO:0007669"/>
    <property type="project" value="UniProtKB-SubCell"/>
</dbReference>
<dbReference type="Pfam" id="PF00172">
    <property type="entry name" value="Zn_clus"/>
    <property type="match status" value="2"/>
</dbReference>
<evidence type="ECO:0000313" key="9">
    <source>
        <dbReference type="Proteomes" id="UP001286456"/>
    </source>
</evidence>
<evidence type="ECO:0000256" key="1">
    <source>
        <dbReference type="ARBA" id="ARBA00004123"/>
    </source>
</evidence>
<feature type="region of interest" description="Disordered" evidence="6">
    <location>
        <begin position="139"/>
        <end position="162"/>
    </location>
</feature>
<dbReference type="Proteomes" id="UP001286456">
    <property type="component" value="Unassembled WGS sequence"/>
</dbReference>
<dbReference type="InterPro" id="IPR007219">
    <property type="entry name" value="XnlR_reg_dom"/>
</dbReference>
<dbReference type="AlphaFoldDB" id="A0AAE0IPQ9"/>
<accession>A0AAE0IPQ9</accession>
<dbReference type="InterPro" id="IPR050815">
    <property type="entry name" value="TF_fung"/>
</dbReference>
<feature type="domain" description="Zn(2)-C6 fungal-type" evidence="7">
    <location>
        <begin position="14"/>
        <end position="44"/>
    </location>
</feature>
<keyword evidence="9" id="KW-1185">Reference proteome</keyword>
<dbReference type="InterPro" id="IPR001138">
    <property type="entry name" value="Zn2Cys6_DnaBD"/>
</dbReference>
<feature type="compositionally biased region" description="Polar residues" evidence="6">
    <location>
        <begin position="147"/>
        <end position="160"/>
    </location>
</feature>
<dbReference type="GO" id="GO:0006351">
    <property type="term" value="P:DNA-templated transcription"/>
    <property type="evidence" value="ECO:0007669"/>
    <property type="project" value="InterPro"/>
</dbReference>
<dbReference type="GO" id="GO:0000981">
    <property type="term" value="F:DNA-binding transcription factor activity, RNA polymerase II-specific"/>
    <property type="evidence" value="ECO:0007669"/>
    <property type="project" value="InterPro"/>
</dbReference>
<dbReference type="PROSITE" id="PS00463">
    <property type="entry name" value="ZN2_CY6_FUNGAL_1"/>
    <property type="match status" value="2"/>
</dbReference>
<evidence type="ECO:0000313" key="8">
    <source>
        <dbReference type="EMBL" id="KAK3328692.1"/>
    </source>
</evidence>
<dbReference type="GO" id="GO:0008270">
    <property type="term" value="F:zinc ion binding"/>
    <property type="evidence" value="ECO:0007669"/>
    <property type="project" value="InterPro"/>
</dbReference>
<feature type="domain" description="Zn(2)-C6 fungal-type" evidence="7">
    <location>
        <begin position="73"/>
        <end position="103"/>
    </location>
</feature>
<protein>
    <recommendedName>
        <fullName evidence="7">Zn(2)-C6 fungal-type domain-containing protein</fullName>
    </recommendedName>
</protein>
<evidence type="ECO:0000256" key="5">
    <source>
        <dbReference type="ARBA" id="ARBA00023242"/>
    </source>
</evidence>
<reference evidence="8" key="1">
    <citation type="journal article" date="2023" name="Mol. Phylogenet. Evol.">
        <title>Genome-scale phylogeny and comparative genomics of the fungal order Sordariales.</title>
        <authorList>
            <person name="Hensen N."/>
            <person name="Bonometti L."/>
            <person name="Westerberg I."/>
            <person name="Brannstrom I.O."/>
            <person name="Guillou S."/>
            <person name="Cros-Aarteil S."/>
            <person name="Calhoun S."/>
            <person name="Haridas S."/>
            <person name="Kuo A."/>
            <person name="Mondo S."/>
            <person name="Pangilinan J."/>
            <person name="Riley R."/>
            <person name="LaButti K."/>
            <person name="Andreopoulos B."/>
            <person name="Lipzen A."/>
            <person name="Chen C."/>
            <person name="Yan M."/>
            <person name="Daum C."/>
            <person name="Ng V."/>
            <person name="Clum A."/>
            <person name="Steindorff A."/>
            <person name="Ohm R.A."/>
            <person name="Martin F."/>
            <person name="Silar P."/>
            <person name="Natvig D.O."/>
            <person name="Lalanne C."/>
            <person name="Gautier V."/>
            <person name="Ament-Velasquez S.L."/>
            <person name="Kruys A."/>
            <person name="Hutchinson M.I."/>
            <person name="Powell A.J."/>
            <person name="Barry K."/>
            <person name="Miller A.N."/>
            <person name="Grigoriev I.V."/>
            <person name="Debuchy R."/>
            <person name="Gladieux P."/>
            <person name="Hiltunen Thoren M."/>
            <person name="Johannesson H."/>
        </authorList>
    </citation>
    <scope>NUCLEOTIDE SEQUENCE</scope>
    <source>
        <strain evidence="8">SMH4131-1</strain>
    </source>
</reference>
<gene>
    <name evidence="8" type="ORF">B0T19DRAFT_462369</name>
</gene>
<dbReference type="PROSITE" id="PS50048">
    <property type="entry name" value="ZN2_CY6_FUNGAL_2"/>
    <property type="match status" value="2"/>
</dbReference>
<proteinExistence type="predicted"/>
<reference evidence="8" key="2">
    <citation type="submission" date="2023-06" db="EMBL/GenBank/DDBJ databases">
        <authorList>
            <consortium name="Lawrence Berkeley National Laboratory"/>
            <person name="Haridas S."/>
            <person name="Hensen N."/>
            <person name="Bonometti L."/>
            <person name="Westerberg I."/>
            <person name="Brannstrom I.O."/>
            <person name="Guillou S."/>
            <person name="Cros-Aarteil S."/>
            <person name="Calhoun S."/>
            <person name="Kuo A."/>
            <person name="Mondo S."/>
            <person name="Pangilinan J."/>
            <person name="Riley R."/>
            <person name="Labutti K."/>
            <person name="Andreopoulos B."/>
            <person name="Lipzen A."/>
            <person name="Chen C."/>
            <person name="Yanf M."/>
            <person name="Daum C."/>
            <person name="Ng V."/>
            <person name="Clum A."/>
            <person name="Steindorff A."/>
            <person name="Ohm R."/>
            <person name="Martin F."/>
            <person name="Silar P."/>
            <person name="Natvig D."/>
            <person name="Lalanne C."/>
            <person name="Gautier V."/>
            <person name="Ament-Velasquez S.L."/>
            <person name="Kruys A."/>
            <person name="Hutchinson M.I."/>
            <person name="Powell A.J."/>
            <person name="Barry K."/>
            <person name="Miller A.N."/>
            <person name="Grigoriev I.V."/>
            <person name="Debuchy R."/>
            <person name="Gladieux P."/>
            <person name="Thoren M.H."/>
            <person name="Johannesson H."/>
        </authorList>
    </citation>
    <scope>NUCLEOTIDE SEQUENCE</scope>
    <source>
        <strain evidence="8">SMH4131-1</strain>
    </source>
</reference>
<dbReference type="CDD" id="cd12148">
    <property type="entry name" value="fungal_TF_MHR"/>
    <property type="match status" value="1"/>
</dbReference>
<dbReference type="PANTHER" id="PTHR47338:SF7">
    <property type="entry name" value="ZN(II)2CYS6 TRANSCRIPTION FACTOR (EUROFUNG)"/>
    <property type="match status" value="1"/>
</dbReference>
<comment type="caution">
    <text evidence="8">The sequence shown here is derived from an EMBL/GenBank/DDBJ whole genome shotgun (WGS) entry which is preliminary data.</text>
</comment>
<dbReference type="SMART" id="SM00066">
    <property type="entry name" value="GAL4"/>
    <property type="match status" value="2"/>
</dbReference>
<feature type="region of interest" description="Disordered" evidence="6">
    <location>
        <begin position="596"/>
        <end position="620"/>
    </location>
</feature>
<keyword evidence="4" id="KW-0804">Transcription</keyword>
<dbReference type="CDD" id="cd00067">
    <property type="entry name" value="GAL4"/>
    <property type="match status" value="2"/>
</dbReference>
<sequence>MSASPRPQKRTAQTCITCRARKVRCDGRRGICTNCDRLGFPCSYDETPGPAPASAPASASTTIAVPRRRARQACGNCHAKKARCSGAMPSCDRCRVQGLECIYRPGKRSLPLPHPQPVSGILARPSSTPEVVMTQDDAAQHSDHHTPFTNSNTASPTTTGFDLPDPDDALALRAFDNFFRHIHHIPMFSFLHRASLMERYHAGLLDRALVLALIGIAALLTDIGPGMADHGQRCIDEAVAMCTAELEKPSIPRLQALVIAVKHRILSKRFSSAFMLHAIASRFATVLRLNHENATLCFLAQESRRRLMWSLYMIDSSISSGQADFALWADPETQIHVQLPCNERNFEFDLPETTEPLRPPPADPAYPGGAMAPMPDALGFIALHVRIHWMRTRILQCTIKMRGAPSPADLASLPGHCAELVAELAAFEDRLPLSFRWSEGNLRLRTYSPRLGIFVMTHVWWRQCHLDLYRLFLPGLPEALAPAMLAQLDPRFVAHNRRGCYDHARAMADMFAQLLALPGNSAPVTDIDLPGCAFQCSRMLYHGLQTAGPELGFTPARVQELALVCLRAARQSTGGPACASIQAEIEKLIANGLSLAPSEQQDPPSGTRDMADGSALPPTVGYGQVPSFSQPIVSPPMSIPVTRSGPPPSAILPQPAVECRTAPVSVAPSHASAGTSGSNAFEEPLDGLDFGSSELFAADSWAGFSSDWLNMGNFPNGAT</sequence>
<dbReference type="EMBL" id="JAUEPO010000003">
    <property type="protein sequence ID" value="KAK3328692.1"/>
    <property type="molecule type" value="Genomic_DNA"/>
</dbReference>
<dbReference type="InterPro" id="IPR036864">
    <property type="entry name" value="Zn2-C6_fun-type_DNA-bd_sf"/>
</dbReference>
<dbReference type="SUPFAM" id="SSF57701">
    <property type="entry name" value="Zn2/Cys6 DNA-binding domain"/>
    <property type="match status" value="2"/>
</dbReference>
<dbReference type="GO" id="GO:0003677">
    <property type="term" value="F:DNA binding"/>
    <property type="evidence" value="ECO:0007669"/>
    <property type="project" value="InterPro"/>
</dbReference>
<dbReference type="Pfam" id="PF04082">
    <property type="entry name" value="Fungal_trans"/>
    <property type="match status" value="1"/>
</dbReference>
<evidence type="ECO:0000256" key="6">
    <source>
        <dbReference type="SAM" id="MobiDB-lite"/>
    </source>
</evidence>
<comment type="subcellular location">
    <subcellularLocation>
        <location evidence="1">Nucleus</location>
    </subcellularLocation>
</comment>